<dbReference type="InterPro" id="IPR054284">
    <property type="entry name" value="DUF7019"/>
</dbReference>
<dbReference type="Pfam" id="PF22880">
    <property type="entry name" value="DUF7019"/>
    <property type="match status" value="1"/>
</dbReference>
<sequence length="222" mass="23327">MAYRFYLYISDVKVDMLLSQLDPSSAARRTTEVGVDLKVVNGRRSVETSPDTDPVSRLDRVLKRLEKDDAIGTVEEPGPFFRGRLPMRWGALAHGDDMSLVFFGGLTGHTVVGLGGSTRHVLGSSADAAGGPPLARSLLPSLLDGLRLDPRIAALFTAAGSGPSADPDGLALRAVREAAHRLGGPAQTVEFVAKRLLHGPDPEPGGAAAVLLGSPLYVALVD</sequence>
<proteinExistence type="predicted"/>
<protein>
    <submittedName>
        <fullName evidence="1">Uncharacterized protein</fullName>
    </submittedName>
</protein>
<accession>A0ABQ3R9F2</accession>
<dbReference type="NCBIfam" id="NF040893">
    <property type="entry name" value="SAVMC3_10250"/>
    <property type="match status" value="1"/>
</dbReference>
<reference evidence="2" key="1">
    <citation type="submission" date="2023-07" db="EMBL/GenBank/DDBJ databases">
        <title>Whole genome shotgun sequence of Streptomyces achromogenes subsp. rubradiris NBRC 14000.</title>
        <authorList>
            <person name="Komaki H."/>
            <person name="Tamura T."/>
        </authorList>
    </citation>
    <scope>NUCLEOTIDE SEQUENCE [LARGE SCALE GENOMIC DNA]</scope>
    <source>
        <strain evidence="2">NBRC 14000</strain>
    </source>
</reference>
<evidence type="ECO:0000313" key="1">
    <source>
        <dbReference type="EMBL" id="GHI52483.1"/>
    </source>
</evidence>
<keyword evidence="2" id="KW-1185">Reference proteome</keyword>
<gene>
    <name evidence="1" type="ORF">Srubr_23290</name>
</gene>
<dbReference type="EMBL" id="BNEA01000007">
    <property type="protein sequence ID" value="GHI52483.1"/>
    <property type="molecule type" value="Genomic_DNA"/>
</dbReference>
<name>A0ABQ3R9F2_STRRR</name>
<evidence type="ECO:0000313" key="2">
    <source>
        <dbReference type="Proteomes" id="UP000646738"/>
    </source>
</evidence>
<dbReference type="RefSeq" id="WP_189991268.1">
    <property type="nucleotide sequence ID" value="NZ_BNCB01000003.1"/>
</dbReference>
<comment type="caution">
    <text evidence="1">The sequence shown here is derived from an EMBL/GenBank/DDBJ whole genome shotgun (WGS) entry which is preliminary data.</text>
</comment>
<organism evidence="1 2">
    <name type="scientific">Streptomyces rubradiris</name>
    <name type="common">Streptomyces achromogenes subsp. rubradiris</name>
    <dbReference type="NCBI Taxonomy" id="285531"/>
    <lineage>
        <taxon>Bacteria</taxon>
        <taxon>Bacillati</taxon>
        <taxon>Actinomycetota</taxon>
        <taxon>Actinomycetes</taxon>
        <taxon>Kitasatosporales</taxon>
        <taxon>Streptomycetaceae</taxon>
        <taxon>Streptomyces</taxon>
    </lineage>
</organism>
<dbReference type="Proteomes" id="UP000646738">
    <property type="component" value="Unassembled WGS sequence"/>
</dbReference>